<organism evidence="1">
    <name type="scientific">Eubacterium limosum</name>
    <dbReference type="NCBI Taxonomy" id="1736"/>
    <lineage>
        <taxon>Bacteria</taxon>
        <taxon>Bacillati</taxon>
        <taxon>Bacillota</taxon>
        <taxon>Clostridia</taxon>
        <taxon>Eubacteriales</taxon>
        <taxon>Eubacteriaceae</taxon>
        <taxon>Eubacterium</taxon>
    </lineage>
</organism>
<dbReference type="EMBL" id="CACRTR010000011">
    <property type="protein sequence ID" value="VYU38723.1"/>
    <property type="molecule type" value="Genomic_DNA"/>
</dbReference>
<dbReference type="GO" id="GO:0015293">
    <property type="term" value="F:symporter activity"/>
    <property type="evidence" value="ECO:0007669"/>
    <property type="project" value="InterPro"/>
</dbReference>
<dbReference type="GO" id="GO:0005886">
    <property type="term" value="C:plasma membrane"/>
    <property type="evidence" value="ECO:0007669"/>
    <property type="project" value="TreeGrafter"/>
</dbReference>
<dbReference type="AlphaFoldDB" id="A0A6N3EJS3"/>
<proteinExistence type="predicted"/>
<dbReference type="GO" id="GO:0008643">
    <property type="term" value="P:carbohydrate transport"/>
    <property type="evidence" value="ECO:0007669"/>
    <property type="project" value="InterPro"/>
</dbReference>
<dbReference type="PANTHER" id="PTHR11328">
    <property type="entry name" value="MAJOR FACILITATOR SUPERFAMILY DOMAIN-CONTAINING PROTEIN"/>
    <property type="match status" value="1"/>
</dbReference>
<dbReference type="Pfam" id="PF13347">
    <property type="entry name" value="MFS_2"/>
    <property type="match status" value="1"/>
</dbReference>
<gene>
    <name evidence="1" type="primary">yjmB_5</name>
    <name evidence="1" type="ORF">ELLFYP34_03425</name>
</gene>
<protein>
    <submittedName>
        <fullName evidence="1">Putative symporter YjmB</fullName>
    </submittedName>
</protein>
<sequence length="473" mass="50486">MKRINSKIKNFFGLGDAGFSFMTTVETSFFLIFLTDVANLPLAWAAIISTLTGVCDTVSAIVAGAIVDKCNLKHGKYRSWLLYGPPFVIVFFALQFTKVGTDLTAAIVICLGFIISHFIWNIAWTANRSLVGALTDEPTERAHLSGRISAGSSIGKLFASKLVPLMAVAFAGLFGGGGAVWGYTCTALVGAALMLVGYYVHYFITNGYDLPEPKAEKGTELATVEKVSVLDMLKGVFANPPLVATVFCDFIRLIGYYALMAFVAYYSKVMFPESSAAVTGNVLLAFNLGTLVGSLLSKHAVAKFGTKMSTIIGMAGCVVFTAIAYFFAGSQIAVIVLIFVSQVFFGVAYGLTTSLYTNCATYSEYKTGKNTKGFIMGLCSFSIKMSIVLRGLVITTGLGIIGYSAEAAITDSLAGGATIMCFIVPAIFIAVAIIPLLFYKLDDKEVMEMDGEIALRKKAAIEKAEADDQAAAE</sequence>
<dbReference type="SUPFAM" id="SSF103473">
    <property type="entry name" value="MFS general substrate transporter"/>
    <property type="match status" value="1"/>
</dbReference>
<dbReference type="InterPro" id="IPR036259">
    <property type="entry name" value="MFS_trans_sf"/>
</dbReference>
<dbReference type="PANTHER" id="PTHR11328:SF24">
    <property type="entry name" value="MAJOR FACILITATOR SUPERFAMILY (MFS) PROFILE DOMAIN-CONTAINING PROTEIN"/>
    <property type="match status" value="1"/>
</dbReference>
<dbReference type="Gene3D" id="1.20.1250.20">
    <property type="entry name" value="MFS general substrate transporter like domains"/>
    <property type="match status" value="2"/>
</dbReference>
<accession>A0A6N3EJS3</accession>
<name>A0A6N3EJS3_EUBLI</name>
<reference evidence="1" key="1">
    <citation type="submission" date="2019-11" db="EMBL/GenBank/DDBJ databases">
        <authorList>
            <person name="Feng L."/>
        </authorList>
    </citation>
    <scope>NUCLEOTIDE SEQUENCE</scope>
    <source>
        <strain evidence="1">ElimosumLFYP34</strain>
    </source>
</reference>
<evidence type="ECO:0000313" key="1">
    <source>
        <dbReference type="EMBL" id="VYU38723.1"/>
    </source>
</evidence>
<dbReference type="InterPro" id="IPR039672">
    <property type="entry name" value="MFS_2"/>
</dbReference>